<feature type="region of interest" description="Disordered" evidence="1">
    <location>
        <begin position="1"/>
        <end position="38"/>
    </location>
</feature>
<organism evidence="2 3">
    <name type="scientific">Archangium gephyra</name>
    <dbReference type="NCBI Taxonomy" id="48"/>
    <lineage>
        <taxon>Bacteria</taxon>
        <taxon>Pseudomonadati</taxon>
        <taxon>Myxococcota</taxon>
        <taxon>Myxococcia</taxon>
        <taxon>Myxococcales</taxon>
        <taxon>Cystobacterineae</taxon>
        <taxon>Archangiaceae</taxon>
        <taxon>Archangium</taxon>
    </lineage>
</organism>
<dbReference type="KEGG" id="age:AA314_01463"/>
<dbReference type="EMBL" id="CP011509">
    <property type="protein sequence ID" value="AKI99836.1"/>
    <property type="molecule type" value="Genomic_DNA"/>
</dbReference>
<evidence type="ECO:0000313" key="3">
    <source>
        <dbReference type="Proteomes" id="UP000035579"/>
    </source>
</evidence>
<sequence>MDCQEARLKRPPSGCEGRASNRNGTWSNSRVKATWNSA</sequence>
<name>A0AAC8TBD3_9BACT</name>
<proteinExistence type="predicted"/>
<evidence type="ECO:0000256" key="1">
    <source>
        <dbReference type="SAM" id="MobiDB-lite"/>
    </source>
</evidence>
<dbReference type="AlphaFoldDB" id="A0AAC8TBD3"/>
<evidence type="ECO:0000313" key="2">
    <source>
        <dbReference type="EMBL" id="AKI99836.1"/>
    </source>
</evidence>
<feature type="compositionally biased region" description="Polar residues" evidence="1">
    <location>
        <begin position="20"/>
        <end position="38"/>
    </location>
</feature>
<protein>
    <submittedName>
        <fullName evidence="2">Uncharacterized protein</fullName>
    </submittedName>
</protein>
<accession>A0AAC8TBD3</accession>
<gene>
    <name evidence="2" type="ORF">AA314_01463</name>
</gene>
<dbReference type="Proteomes" id="UP000035579">
    <property type="component" value="Chromosome"/>
</dbReference>
<reference evidence="2 3" key="1">
    <citation type="submission" date="2015-05" db="EMBL/GenBank/DDBJ databases">
        <title>Genome assembly of Archangium gephyra DSM 2261.</title>
        <authorList>
            <person name="Sharma G."/>
            <person name="Subramanian S."/>
        </authorList>
    </citation>
    <scope>NUCLEOTIDE SEQUENCE [LARGE SCALE GENOMIC DNA]</scope>
    <source>
        <strain evidence="2 3">DSM 2261</strain>
    </source>
</reference>